<dbReference type="RefSeq" id="WP_158255866.1">
    <property type="nucleotide sequence ID" value="NZ_JALCPJ010000058.1"/>
</dbReference>
<dbReference type="InterPro" id="IPR011010">
    <property type="entry name" value="DNA_brk_join_enz"/>
</dbReference>
<dbReference type="Proteomes" id="UP000237798">
    <property type="component" value="Unassembled WGS sequence"/>
</dbReference>
<organism evidence="3 4">
    <name type="scientific">Clostridium luticellarii</name>
    <dbReference type="NCBI Taxonomy" id="1691940"/>
    <lineage>
        <taxon>Bacteria</taxon>
        <taxon>Bacillati</taxon>
        <taxon>Bacillota</taxon>
        <taxon>Clostridia</taxon>
        <taxon>Eubacteriales</taxon>
        <taxon>Clostridiaceae</taxon>
        <taxon>Clostridium</taxon>
    </lineage>
</organism>
<evidence type="ECO:0000259" key="2">
    <source>
        <dbReference type="Pfam" id="PF13102"/>
    </source>
</evidence>
<gene>
    <name evidence="3" type="ORF">CLLU_01100</name>
</gene>
<keyword evidence="4" id="KW-1185">Reference proteome</keyword>
<evidence type="ECO:0000313" key="4">
    <source>
        <dbReference type="Proteomes" id="UP000237798"/>
    </source>
</evidence>
<dbReference type="OrthoDB" id="107900at2"/>
<dbReference type="SUPFAM" id="SSF56349">
    <property type="entry name" value="DNA breaking-rejoining enzymes"/>
    <property type="match status" value="1"/>
</dbReference>
<name>A0A2T0BST6_9CLOT</name>
<dbReference type="GO" id="GO:0003677">
    <property type="term" value="F:DNA binding"/>
    <property type="evidence" value="ECO:0007669"/>
    <property type="project" value="UniProtKB-KW"/>
</dbReference>
<dbReference type="EMBL" id="PVXP01000001">
    <property type="protein sequence ID" value="PRR86929.1"/>
    <property type="molecule type" value="Genomic_DNA"/>
</dbReference>
<feature type="domain" description="Phage integrase SAM-like" evidence="2">
    <location>
        <begin position="31"/>
        <end position="116"/>
    </location>
</feature>
<dbReference type="Gene3D" id="1.10.150.130">
    <property type="match status" value="1"/>
</dbReference>
<dbReference type="AlphaFoldDB" id="A0A2T0BST6"/>
<protein>
    <recommendedName>
        <fullName evidence="2">Phage integrase SAM-like domain-containing protein</fullName>
    </recommendedName>
</protein>
<comment type="caution">
    <text evidence="3">The sequence shown here is derived from an EMBL/GenBank/DDBJ whole genome shotgun (WGS) entry which is preliminary data.</text>
</comment>
<evidence type="ECO:0000256" key="1">
    <source>
        <dbReference type="ARBA" id="ARBA00023125"/>
    </source>
</evidence>
<dbReference type="InterPro" id="IPR025269">
    <property type="entry name" value="SAM-like_dom"/>
</dbReference>
<keyword evidence="1" id="KW-0238">DNA-binding</keyword>
<evidence type="ECO:0000313" key="3">
    <source>
        <dbReference type="EMBL" id="PRR86929.1"/>
    </source>
</evidence>
<sequence>MVKKGRKTGYSIGIVKKEKLLFKGLCVIYFKKCEANGISEYTIRGYKNVLKYFLKFEKNDELYCKEININMFEDFKLYLKHERKVKDITVNSYIRKLTPMLTYGMQLGYIERFPYSYVKRQEVYKDIYTDKELLILLKRS</sequence>
<dbReference type="Pfam" id="PF13102">
    <property type="entry name" value="Phage_int_SAM_5"/>
    <property type="match status" value="1"/>
</dbReference>
<accession>A0A2T0BST6</accession>
<proteinExistence type="predicted"/>
<reference evidence="3 4" key="1">
    <citation type="submission" date="2018-03" db="EMBL/GenBank/DDBJ databases">
        <title>Genome sequence of Clostridium luticellarii DSM 29923.</title>
        <authorList>
            <person name="Poehlein A."/>
            <person name="Daniel R."/>
        </authorList>
    </citation>
    <scope>NUCLEOTIDE SEQUENCE [LARGE SCALE GENOMIC DNA]</scope>
    <source>
        <strain evidence="3 4">DSM 29923</strain>
    </source>
</reference>
<dbReference type="InterPro" id="IPR010998">
    <property type="entry name" value="Integrase_recombinase_N"/>
</dbReference>